<dbReference type="PRINTS" id="PR00315">
    <property type="entry name" value="ELONGATNFCT"/>
</dbReference>
<name>A0A382SAB9_9ZZZZ</name>
<dbReference type="Gene3D" id="3.40.50.300">
    <property type="entry name" value="P-loop containing nucleotide triphosphate hydrolases"/>
    <property type="match status" value="1"/>
</dbReference>
<protein>
    <recommendedName>
        <fullName evidence="6">Tr-type G domain-containing protein</fullName>
    </recommendedName>
</protein>
<dbReference type="PANTHER" id="PTHR42854:SF3">
    <property type="entry name" value="EUKARYOTIC TRANSLATION INITIATION FACTOR 2 SUBUNIT 3-RELATED"/>
    <property type="match status" value="1"/>
</dbReference>
<dbReference type="Pfam" id="PF00009">
    <property type="entry name" value="GTP_EFTU"/>
    <property type="match status" value="1"/>
</dbReference>
<dbReference type="GO" id="GO:0003924">
    <property type="term" value="F:GTPase activity"/>
    <property type="evidence" value="ECO:0007669"/>
    <property type="project" value="InterPro"/>
</dbReference>
<dbReference type="GO" id="GO:0005525">
    <property type="term" value="F:GTP binding"/>
    <property type="evidence" value="ECO:0007669"/>
    <property type="project" value="UniProtKB-KW"/>
</dbReference>
<gene>
    <name evidence="7" type="ORF">METZ01_LOCUS359021</name>
</gene>
<organism evidence="7">
    <name type="scientific">marine metagenome</name>
    <dbReference type="NCBI Taxonomy" id="408172"/>
    <lineage>
        <taxon>unclassified sequences</taxon>
        <taxon>metagenomes</taxon>
        <taxon>ecological metagenomes</taxon>
    </lineage>
</organism>
<dbReference type="InterPro" id="IPR027417">
    <property type="entry name" value="P-loop_NTPase"/>
</dbReference>
<dbReference type="GO" id="GO:0005829">
    <property type="term" value="C:cytosol"/>
    <property type="evidence" value="ECO:0007669"/>
    <property type="project" value="TreeGrafter"/>
</dbReference>
<dbReference type="Gene3D" id="2.40.30.10">
    <property type="entry name" value="Translation factors"/>
    <property type="match status" value="1"/>
</dbReference>
<dbReference type="InterPro" id="IPR050543">
    <property type="entry name" value="eIF2G"/>
</dbReference>
<evidence type="ECO:0000256" key="3">
    <source>
        <dbReference type="ARBA" id="ARBA00022801"/>
    </source>
</evidence>
<dbReference type="CDD" id="cd01888">
    <property type="entry name" value="eIF2_gamma"/>
    <property type="match status" value="1"/>
</dbReference>
<dbReference type="InterPro" id="IPR009000">
    <property type="entry name" value="Transl_B-barrel_sf"/>
</dbReference>
<dbReference type="FunFam" id="3.40.50.300:FF:000065">
    <property type="entry name" value="Eukaryotic translation initiation factor 2 subunit gamma"/>
    <property type="match status" value="1"/>
</dbReference>
<evidence type="ECO:0000313" key="7">
    <source>
        <dbReference type="EMBL" id="SVD06167.1"/>
    </source>
</evidence>
<dbReference type="NCBIfam" id="NF003077">
    <property type="entry name" value="PRK04000.1"/>
    <property type="match status" value="1"/>
</dbReference>
<dbReference type="AlphaFoldDB" id="A0A382SAB9"/>
<dbReference type="SUPFAM" id="SSF50447">
    <property type="entry name" value="Translation proteins"/>
    <property type="match status" value="1"/>
</dbReference>
<dbReference type="GO" id="GO:0001731">
    <property type="term" value="P:formation of translation preinitiation complex"/>
    <property type="evidence" value="ECO:0007669"/>
    <property type="project" value="TreeGrafter"/>
</dbReference>
<evidence type="ECO:0000256" key="4">
    <source>
        <dbReference type="ARBA" id="ARBA00022917"/>
    </source>
</evidence>
<feature type="domain" description="Tr-type G" evidence="6">
    <location>
        <begin position="19"/>
        <end position="216"/>
    </location>
</feature>
<dbReference type="GO" id="GO:0000049">
    <property type="term" value="F:tRNA binding"/>
    <property type="evidence" value="ECO:0007669"/>
    <property type="project" value="TreeGrafter"/>
</dbReference>
<keyword evidence="1" id="KW-0396">Initiation factor</keyword>
<keyword evidence="4" id="KW-0648">Protein biosynthesis</keyword>
<reference evidence="7" key="1">
    <citation type="submission" date="2018-05" db="EMBL/GenBank/DDBJ databases">
        <authorList>
            <person name="Lanie J.A."/>
            <person name="Ng W.-L."/>
            <person name="Kazmierczak K.M."/>
            <person name="Andrzejewski T.M."/>
            <person name="Davidsen T.M."/>
            <person name="Wayne K.J."/>
            <person name="Tettelin H."/>
            <person name="Glass J.I."/>
            <person name="Rusch D."/>
            <person name="Podicherti R."/>
            <person name="Tsui H.-C.T."/>
            <person name="Winkler M.E."/>
        </authorList>
    </citation>
    <scope>NUCLEOTIDE SEQUENCE</scope>
</reference>
<proteinExistence type="predicted"/>
<accession>A0A382SAB9</accession>
<evidence type="ECO:0000256" key="5">
    <source>
        <dbReference type="ARBA" id="ARBA00023134"/>
    </source>
</evidence>
<keyword evidence="2" id="KW-0547">Nucleotide-binding</keyword>
<keyword evidence="5" id="KW-0342">GTP-binding</keyword>
<dbReference type="EMBL" id="UINC01127205">
    <property type="protein sequence ID" value="SVD06167.1"/>
    <property type="molecule type" value="Genomic_DNA"/>
</dbReference>
<dbReference type="PROSITE" id="PS51722">
    <property type="entry name" value="G_TR_2"/>
    <property type="match status" value="1"/>
</dbReference>
<dbReference type="GO" id="GO:0003743">
    <property type="term" value="F:translation initiation factor activity"/>
    <property type="evidence" value="ECO:0007669"/>
    <property type="project" value="UniProtKB-KW"/>
</dbReference>
<dbReference type="InterPro" id="IPR044128">
    <property type="entry name" value="eIF2g_GTP-bd"/>
</dbReference>
<dbReference type="PANTHER" id="PTHR42854">
    <property type="entry name" value="EUKARYOTIC TRANSLATION INITIATION FACTOR 2 SUBUNIT 3 FAMILY MEMBER"/>
    <property type="match status" value="1"/>
</dbReference>
<dbReference type="NCBIfam" id="TIGR00231">
    <property type="entry name" value="small_GTP"/>
    <property type="match status" value="1"/>
</dbReference>
<dbReference type="InterPro" id="IPR005225">
    <property type="entry name" value="Small_GTP-bd"/>
</dbReference>
<keyword evidence="3" id="KW-0378">Hydrolase</keyword>
<evidence type="ECO:0000259" key="6">
    <source>
        <dbReference type="PROSITE" id="PS51722"/>
    </source>
</evidence>
<evidence type="ECO:0000256" key="2">
    <source>
        <dbReference type="ARBA" id="ARBA00022741"/>
    </source>
</evidence>
<dbReference type="SUPFAM" id="SSF52540">
    <property type="entry name" value="P-loop containing nucleoside triphosphate hydrolases"/>
    <property type="match status" value="1"/>
</dbReference>
<evidence type="ECO:0000256" key="1">
    <source>
        <dbReference type="ARBA" id="ARBA00022540"/>
    </source>
</evidence>
<sequence>MMHWKDSLPDWYIKKYGKQPCVNIGTAGHVDHGKTTLIQALTGNWTSVHSQELKRGITIRVGYSDAAFYKCKDCESPLGYSTEPKCHNCGKESELSRVISFVDSPGHESLMANMLSGSALMDGALLLVAANSKVPQPQTKEHLLALQILGIKQIVIVQNKVDLISHQDALSNYSEITKFVKGTKAASSPIIPISAQSSLNMDALIGAIEETIETPVRDEASDTVMHVLRSFDINKPGTKIKNLKGGVIGGSITQGKLSVGDEIEIKPGIINSKKKSYQSIQTE</sequence>
<feature type="non-terminal residue" evidence="7">
    <location>
        <position position="283"/>
    </location>
</feature>
<dbReference type="InterPro" id="IPR000795">
    <property type="entry name" value="T_Tr_GTP-bd_dom"/>
</dbReference>